<dbReference type="Pfam" id="PF03693">
    <property type="entry name" value="ParD_antitoxin"/>
    <property type="match status" value="1"/>
</dbReference>
<evidence type="ECO:0000313" key="4">
    <source>
        <dbReference type="EMBL" id="GGH06569.1"/>
    </source>
</evidence>
<dbReference type="CDD" id="cd22231">
    <property type="entry name" value="RHH_NikR_HicB-like"/>
    <property type="match status" value="1"/>
</dbReference>
<evidence type="ECO:0000256" key="2">
    <source>
        <dbReference type="ARBA" id="ARBA00022649"/>
    </source>
</evidence>
<gene>
    <name evidence="4" type="ORF">GCM10007420_23930</name>
</gene>
<dbReference type="EMBL" id="BMFS01000012">
    <property type="protein sequence ID" value="GGH06569.1"/>
    <property type="molecule type" value="Genomic_DNA"/>
</dbReference>
<dbReference type="Proteomes" id="UP000648722">
    <property type="component" value="Unassembled WGS sequence"/>
</dbReference>
<evidence type="ECO:0000313" key="5">
    <source>
        <dbReference type="Proteomes" id="UP000648722"/>
    </source>
</evidence>
<dbReference type="InterPro" id="IPR010985">
    <property type="entry name" value="Ribbon_hlx_hlx"/>
</dbReference>
<dbReference type="SUPFAM" id="SSF47598">
    <property type="entry name" value="Ribbon-helix-helix"/>
    <property type="match status" value="1"/>
</dbReference>
<comment type="similarity">
    <text evidence="1">Belongs to the ParD antitoxin family.</text>
</comment>
<name>A0ABQ1XYF6_9PROT</name>
<keyword evidence="2" id="KW-1277">Toxin-antitoxin system</keyword>
<organism evidence="4 5">
    <name type="scientific">Glycocaulis albus</name>
    <dbReference type="NCBI Taxonomy" id="1382801"/>
    <lineage>
        <taxon>Bacteria</taxon>
        <taxon>Pseudomonadati</taxon>
        <taxon>Pseudomonadota</taxon>
        <taxon>Alphaproteobacteria</taxon>
        <taxon>Maricaulales</taxon>
        <taxon>Maricaulaceae</taxon>
        <taxon>Glycocaulis</taxon>
    </lineage>
</organism>
<dbReference type="PANTHER" id="PTHR36582:SF2">
    <property type="entry name" value="ANTITOXIN PARD"/>
    <property type="match status" value="1"/>
</dbReference>
<proteinExistence type="inferred from homology"/>
<dbReference type="InterPro" id="IPR022789">
    <property type="entry name" value="ParD"/>
</dbReference>
<feature type="coiled-coil region" evidence="3">
    <location>
        <begin position="32"/>
        <end position="59"/>
    </location>
</feature>
<keyword evidence="3" id="KW-0175">Coiled coil</keyword>
<accession>A0ABQ1XYF6</accession>
<evidence type="ECO:0000256" key="1">
    <source>
        <dbReference type="ARBA" id="ARBA00008580"/>
    </source>
</evidence>
<reference evidence="5" key="1">
    <citation type="journal article" date="2019" name="Int. J. Syst. Evol. Microbiol.">
        <title>The Global Catalogue of Microorganisms (GCM) 10K type strain sequencing project: providing services to taxonomists for standard genome sequencing and annotation.</title>
        <authorList>
            <consortium name="The Broad Institute Genomics Platform"/>
            <consortium name="The Broad Institute Genome Sequencing Center for Infectious Disease"/>
            <person name="Wu L."/>
            <person name="Ma J."/>
        </authorList>
    </citation>
    <scope>NUCLEOTIDE SEQUENCE [LARGE SCALE GENOMIC DNA]</scope>
    <source>
        <strain evidence="5">CGMCC 1.12766</strain>
    </source>
</reference>
<dbReference type="Gene3D" id="6.10.10.120">
    <property type="entry name" value="Antitoxin ParD1-like"/>
    <property type="match status" value="1"/>
</dbReference>
<sequence length="91" mass="10072">MVTRNVVLTDKQADLLDGLVKSGRYQNVSEAMRAGLRLLEREEAALDALRERLGRAVAEADAGEFVDGSVDDVITRVFADAQYRHSRAHSE</sequence>
<comment type="caution">
    <text evidence="4">The sequence shown here is derived from an EMBL/GenBank/DDBJ whole genome shotgun (WGS) entry which is preliminary data.</text>
</comment>
<dbReference type="RefSeq" id="WP_188452830.1">
    <property type="nucleotide sequence ID" value="NZ_BMFS01000012.1"/>
</dbReference>
<evidence type="ECO:0000256" key="3">
    <source>
        <dbReference type="SAM" id="Coils"/>
    </source>
</evidence>
<protein>
    <submittedName>
        <fullName evidence="4">Addiction module antitoxin</fullName>
    </submittedName>
</protein>
<dbReference type="InterPro" id="IPR038296">
    <property type="entry name" value="ParD_sf"/>
</dbReference>
<dbReference type="PANTHER" id="PTHR36582">
    <property type="entry name" value="ANTITOXIN PARD"/>
    <property type="match status" value="1"/>
</dbReference>
<keyword evidence="5" id="KW-1185">Reference proteome</keyword>
<dbReference type="NCBIfam" id="TIGR02606">
    <property type="entry name" value="antidote_CC2985"/>
    <property type="match status" value="1"/>
</dbReference>